<proteinExistence type="predicted"/>
<evidence type="ECO:0000256" key="4">
    <source>
        <dbReference type="PROSITE-ProRule" id="PRU00134"/>
    </source>
</evidence>
<dbReference type="InterPro" id="IPR002893">
    <property type="entry name" value="Znf_MYND"/>
</dbReference>
<dbReference type="PROSITE" id="PS01360">
    <property type="entry name" value="ZF_MYND_1"/>
    <property type="match status" value="1"/>
</dbReference>
<dbReference type="GO" id="GO:0008270">
    <property type="term" value="F:zinc ion binding"/>
    <property type="evidence" value="ECO:0007669"/>
    <property type="project" value="UniProtKB-KW"/>
</dbReference>
<accession>A0A4Y7SAX2</accession>
<dbReference type="Proteomes" id="UP000298030">
    <property type="component" value="Unassembled WGS sequence"/>
</dbReference>
<dbReference type="EMBL" id="QPFP01000250">
    <property type="protein sequence ID" value="TEB18486.1"/>
    <property type="molecule type" value="Genomic_DNA"/>
</dbReference>
<sequence length="216" mass="24226">MSECASCQKSDASKLCSKCRLVSYCDANCQSAHWKDHKPECIPEVVKGIVIPCDGDKRTQGPAIFRAVDVPRSHPVHREGHSTPVPKKVGIPLPDRHPRPSDEVYERAPLDNQITTYLMIEPFNGLAPLHYLLGGNKIIGTVTVIRADHKPLTTQEIETVWMYIDQILDIFGDSDSQARAQMTKPKFRQFCERYKEQEIANGRGEFQGLQLPIGSS</sequence>
<keyword evidence="8" id="KW-1185">Reference proteome</keyword>
<dbReference type="PROSITE" id="PS50865">
    <property type="entry name" value="ZF_MYND_2"/>
    <property type="match status" value="1"/>
</dbReference>
<name>A0A4Y7SAX2_COPMI</name>
<keyword evidence="1" id="KW-0479">Metal-binding</keyword>
<dbReference type="AlphaFoldDB" id="A0A4Y7SAX2"/>
<evidence type="ECO:0000256" key="1">
    <source>
        <dbReference type="ARBA" id="ARBA00022723"/>
    </source>
</evidence>
<dbReference type="SUPFAM" id="SSF144232">
    <property type="entry name" value="HIT/MYND zinc finger-like"/>
    <property type="match status" value="1"/>
</dbReference>
<keyword evidence="2 4" id="KW-0863">Zinc-finger</keyword>
<feature type="region of interest" description="Disordered" evidence="5">
    <location>
        <begin position="75"/>
        <end position="102"/>
    </location>
</feature>
<evidence type="ECO:0000256" key="5">
    <source>
        <dbReference type="SAM" id="MobiDB-lite"/>
    </source>
</evidence>
<evidence type="ECO:0000313" key="8">
    <source>
        <dbReference type="Proteomes" id="UP000298030"/>
    </source>
</evidence>
<dbReference type="OrthoDB" id="2212237at2759"/>
<keyword evidence="3" id="KW-0862">Zinc</keyword>
<organism evidence="7 8">
    <name type="scientific">Coprinellus micaceus</name>
    <name type="common">Glistening ink-cap mushroom</name>
    <name type="synonym">Coprinus micaceus</name>
    <dbReference type="NCBI Taxonomy" id="71717"/>
    <lineage>
        <taxon>Eukaryota</taxon>
        <taxon>Fungi</taxon>
        <taxon>Dikarya</taxon>
        <taxon>Basidiomycota</taxon>
        <taxon>Agaricomycotina</taxon>
        <taxon>Agaricomycetes</taxon>
        <taxon>Agaricomycetidae</taxon>
        <taxon>Agaricales</taxon>
        <taxon>Agaricineae</taxon>
        <taxon>Psathyrellaceae</taxon>
        <taxon>Coprinellus</taxon>
    </lineage>
</organism>
<gene>
    <name evidence="7" type="ORF">FA13DRAFT_1745730</name>
</gene>
<dbReference type="Pfam" id="PF01753">
    <property type="entry name" value="zf-MYND"/>
    <property type="match status" value="1"/>
</dbReference>
<reference evidence="7 8" key="1">
    <citation type="journal article" date="2019" name="Nat. Ecol. Evol.">
        <title>Megaphylogeny resolves global patterns of mushroom evolution.</title>
        <authorList>
            <person name="Varga T."/>
            <person name="Krizsan K."/>
            <person name="Foldi C."/>
            <person name="Dima B."/>
            <person name="Sanchez-Garcia M."/>
            <person name="Sanchez-Ramirez S."/>
            <person name="Szollosi G.J."/>
            <person name="Szarkandi J.G."/>
            <person name="Papp V."/>
            <person name="Albert L."/>
            <person name="Andreopoulos W."/>
            <person name="Angelini C."/>
            <person name="Antonin V."/>
            <person name="Barry K.W."/>
            <person name="Bougher N.L."/>
            <person name="Buchanan P."/>
            <person name="Buyck B."/>
            <person name="Bense V."/>
            <person name="Catcheside P."/>
            <person name="Chovatia M."/>
            <person name="Cooper J."/>
            <person name="Damon W."/>
            <person name="Desjardin D."/>
            <person name="Finy P."/>
            <person name="Geml J."/>
            <person name="Haridas S."/>
            <person name="Hughes K."/>
            <person name="Justo A."/>
            <person name="Karasinski D."/>
            <person name="Kautmanova I."/>
            <person name="Kiss B."/>
            <person name="Kocsube S."/>
            <person name="Kotiranta H."/>
            <person name="LaButti K.M."/>
            <person name="Lechner B.E."/>
            <person name="Liimatainen K."/>
            <person name="Lipzen A."/>
            <person name="Lukacs Z."/>
            <person name="Mihaltcheva S."/>
            <person name="Morgado L.N."/>
            <person name="Niskanen T."/>
            <person name="Noordeloos M.E."/>
            <person name="Ohm R.A."/>
            <person name="Ortiz-Santana B."/>
            <person name="Ovrebo C."/>
            <person name="Racz N."/>
            <person name="Riley R."/>
            <person name="Savchenko A."/>
            <person name="Shiryaev A."/>
            <person name="Soop K."/>
            <person name="Spirin V."/>
            <person name="Szebenyi C."/>
            <person name="Tomsovsky M."/>
            <person name="Tulloss R.E."/>
            <person name="Uehling J."/>
            <person name="Grigoriev I.V."/>
            <person name="Vagvolgyi C."/>
            <person name="Papp T."/>
            <person name="Martin F.M."/>
            <person name="Miettinen O."/>
            <person name="Hibbett D.S."/>
            <person name="Nagy L.G."/>
        </authorList>
    </citation>
    <scope>NUCLEOTIDE SEQUENCE [LARGE SCALE GENOMIC DNA]</scope>
    <source>
        <strain evidence="7 8">FP101781</strain>
    </source>
</reference>
<feature type="domain" description="MYND-type" evidence="6">
    <location>
        <begin position="4"/>
        <end position="41"/>
    </location>
</feature>
<comment type="caution">
    <text evidence="7">The sequence shown here is derived from an EMBL/GenBank/DDBJ whole genome shotgun (WGS) entry which is preliminary data.</text>
</comment>
<evidence type="ECO:0000259" key="6">
    <source>
        <dbReference type="PROSITE" id="PS50865"/>
    </source>
</evidence>
<evidence type="ECO:0000256" key="3">
    <source>
        <dbReference type="ARBA" id="ARBA00022833"/>
    </source>
</evidence>
<protein>
    <recommendedName>
        <fullName evidence="6">MYND-type domain-containing protein</fullName>
    </recommendedName>
</protein>
<evidence type="ECO:0000256" key="2">
    <source>
        <dbReference type="ARBA" id="ARBA00022771"/>
    </source>
</evidence>
<dbReference type="Gene3D" id="6.10.140.2220">
    <property type="match status" value="1"/>
</dbReference>
<evidence type="ECO:0000313" key="7">
    <source>
        <dbReference type="EMBL" id="TEB18486.1"/>
    </source>
</evidence>
<dbReference type="STRING" id="71717.A0A4Y7SAX2"/>